<proteinExistence type="predicted"/>
<dbReference type="EMBL" id="JBHSHC010000016">
    <property type="protein sequence ID" value="MFC4766381.1"/>
    <property type="molecule type" value="Genomic_DNA"/>
</dbReference>
<sequence length="151" mass="17462">MLIRYPEVSSVRYEPENHALVFSFFLQGQVDVAKKNACLKDLNTCFEVCTELDREFPKMGNLTFTSLEDITIVMYHQEINQITTGEISLLTSILQNHFANEVALDPLMVDEDDMELQEELIDRLLGHRDILSEQKQIVAYRDGGKVFVYNR</sequence>
<evidence type="ECO:0000313" key="1">
    <source>
        <dbReference type="EMBL" id="MFC4766381.1"/>
    </source>
</evidence>
<dbReference type="Proteomes" id="UP001596002">
    <property type="component" value="Unassembled WGS sequence"/>
</dbReference>
<keyword evidence="2" id="KW-1185">Reference proteome</keyword>
<comment type="caution">
    <text evidence="1">The sequence shown here is derived from an EMBL/GenBank/DDBJ whole genome shotgun (WGS) entry which is preliminary data.</text>
</comment>
<evidence type="ECO:0000313" key="2">
    <source>
        <dbReference type="Proteomes" id="UP001596002"/>
    </source>
</evidence>
<protein>
    <submittedName>
        <fullName evidence="1">Uncharacterized protein</fullName>
    </submittedName>
</protein>
<name>A0ABV9PVV4_9BACL</name>
<accession>A0ABV9PVV4</accession>
<gene>
    <name evidence="1" type="ORF">ACFO8Q_03085</name>
</gene>
<reference evidence="2" key="1">
    <citation type="journal article" date="2019" name="Int. J. Syst. Evol. Microbiol.">
        <title>The Global Catalogue of Microorganisms (GCM) 10K type strain sequencing project: providing services to taxonomists for standard genome sequencing and annotation.</title>
        <authorList>
            <consortium name="The Broad Institute Genomics Platform"/>
            <consortium name="The Broad Institute Genome Sequencing Center for Infectious Disease"/>
            <person name="Wu L."/>
            <person name="Ma J."/>
        </authorList>
    </citation>
    <scope>NUCLEOTIDE SEQUENCE [LARGE SCALE GENOMIC DNA]</scope>
    <source>
        <strain evidence="2">WYCCWR 12678</strain>
    </source>
</reference>
<organism evidence="1 2">
    <name type="scientific">Effusibacillus consociatus</name>
    <dbReference type="NCBI Taxonomy" id="1117041"/>
    <lineage>
        <taxon>Bacteria</taxon>
        <taxon>Bacillati</taxon>
        <taxon>Bacillota</taxon>
        <taxon>Bacilli</taxon>
        <taxon>Bacillales</taxon>
        <taxon>Alicyclobacillaceae</taxon>
        <taxon>Effusibacillus</taxon>
    </lineage>
</organism>